<evidence type="ECO:0000256" key="2">
    <source>
        <dbReference type="ARBA" id="ARBA00022475"/>
    </source>
</evidence>
<keyword evidence="4 11" id="KW-0808">Transferase</keyword>
<keyword evidence="5" id="KW-0472">Membrane</keyword>
<dbReference type="Proteomes" id="UP000465360">
    <property type="component" value="Unassembled WGS sequence"/>
</dbReference>
<dbReference type="RefSeq" id="WP_163719100.1">
    <property type="nucleotide sequence ID" value="NZ_BLKZ01000002.1"/>
</dbReference>
<evidence type="ECO:0000256" key="7">
    <source>
        <dbReference type="ARBA" id="ARBA00037904"/>
    </source>
</evidence>
<name>A0A7I9YX98_MYCBU</name>
<evidence type="ECO:0000259" key="10">
    <source>
        <dbReference type="Pfam" id="PF00535"/>
    </source>
</evidence>
<dbReference type="InterPro" id="IPR001173">
    <property type="entry name" value="Glyco_trans_2-like"/>
</dbReference>
<dbReference type="AlphaFoldDB" id="A0A7I9YX98"/>
<feature type="domain" description="Glycosyltransferase 2-like" evidence="10">
    <location>
        <begin position="14"/>
        <end position="182"/>
    </location>
</feature>
<keyword evidence="3" id="KW-0328">Glycosyltransferase</keyword>
<comment type="caution">
    <text evidence="11">The sequence shown here is derived from an EMBL/GenBank/DDBJ whole genome shotgun (WGS) entry which is preliminary data.</text>
</comment>
<comment type="pathway">
    <text evidence="7">Carotenoid biosynthesis; staphyloxanthin biosynthesis; staphyloxanthin from farnesyl diphosphate: step 4/5.</text>
</comment>
<evidence type="ECO:0000313" key="11">
    <source>
        <dbReference type="EMBL" id="GFG93291.1"/>
    </source>
</evidence>
<dbReference type="PANTHER" id="PTHR43646">
    <property type="entry name" value="GLYCOSYLTRANSFERASE"/>
    <property type="match status" value="1"/>
</dbReference>
<dbReference type="GO" id="GO:0005886">
    <property type="term" value="C:plasma membrane"/>
    <property type="evidence" value="ECO:0007669"/>
    <property type="project" value="UniProtKB-SubCell"/>
</dbReference>
<proteinExistence type="inferred from homology"/>
<dbReference type="SUPFAM" id="SSF53448">
    <property type="entry name" value="Nucleotide-diphospho-sugar transferases"/>
    <property type="match status" value="1"/>
</dbReference>
<comment type="similarity">
    <text evidence="8">Belongs to the glycosyltransferase 2 family. CrtQ subfamily.</text>
</comment>
<organism evidence="11 12">
    <name type="scientific">Mycobacterium bourgelatii</name>
    <dbReference type="NCBI Taxonomy" id="1273442"/>
    <lineage>
        <taxon>Bacteria</taxon>
        <taxon>Bacillati</taxon>
        <taxon>Actinomycetota</taxon>
        <taxon>Actinomycetes</taxon>
        <taxon>Mycobacteriales</taxon>
        <taxon>Mycobacteriaceae</taxon>
        <taxon>Mycobacterium</taxon>
    </lineage>
</organism>
<comment type="function">
    <text evidence="6">Catalyzes the glycosylation of 4,4'-diaponeurosporenoate, i.e. the esterification of glucose at the C1'' position with the carboxyl group of 4,4'-diaponeurosporenic acid, to form glycosyl-4,4'-diaponeurosporenoate. This is a step in the biosynthesis of staphyloxanthin, an orange pigment present in most staphylococci strains.</text>
</comment>
<dbReference type="Gene3D" id="3.90.550.10">
    <property type="entry name" value="Spore Coat Polysaccharide Biosynthesis Protein SpsA, Chain A"/>
    <property type="match status" value="1"/>
</dbReference>
<keyword evidence="2" id="KW-1003">Cell membrane</keyword>
<accession>A0A7I9YX98</accession>
<evidence type="ECO:0000256" key="4">
    <source>
        <dbReference type="ARBA" id="ARBA00022679"/>
    </source>
</evidence>
<reference evidence="11 12" key="1">
    <citation type="journal article" date="2019" name="Emerg. Microbes Infect.">
        <title>Comprehensive subspecies identification of 175 nontuberculous mycobacteria species based on 7547 genomic profiles.</title>
        <authorList>
            <person name="Matsumoto Y."/>
            <person name="Kinjo T."/>
            <person name="Motooka D."/>
            <person name="Nabeya D."/>
            <person name="Jung N."/>
            <person name="Uechi K."/>
            <person name="Horii T."/>
            <person name="Iida T."/>
            <person name="Fujita J."/>
            <person name="Nakamura S."/>
        </authorList>
    </citation>
    <scope>NUCLEOTIDE SEQUENCE [LARGE SCALE GENOMIC DNA]</scope>
    <source>
        <strain evidence="11 12">JCM 30725</strain>
    </source>
</reference>
<evidence type="ECO:0000256" key="9">
    <source>
        <dbReference type="ARBA" id="ARBA00040345"/>
    </source>
</evidence>
<dbReference type="PANTHER" id="PTHR43646:SF2">
    <property type="entry name" value="GLYCOSYLTRANSFERASE 2-LIKE DOMAIN-CONTAINING PROTEIN"/>
    <property type="match status" value="1"/>
</dbReference>
<evidence type="ECO:0000313" key="12">
    <source>
        <dbReference type="Proteomes" id="UP000465360"/>
    </source>
</evidence>
<gene>
    <name evidence="11" type="ORF">MBOU_53330</name>
</gene>
<keyword evidence="12" id="KW-1185">Reference proteome</keyword>
<dbReference type="GO" id="GO:0016757">
    <property type="term" value="F:glycosyltransferase activity"/>
    <property type="evidence" value="ECO:0007669"/>
    <property type="project" value="UniProtKB-KW"/>
</dbReference>
<evidence type="ECO:0000256" key="8">
    <source>
        <dbReference type="ARBA" id="ARBA00038120"/>
    </source>
</evidence>
<evidence type="ECO:0000256" key="3">
    <source>
        <dbReference type="ARBA" id="ARBA00022676"/>
    </source>
</evidence>
<evidence type="ECO:0000256" key="1">
    <source>
        <dbReference type="ARBA" id="ARBA00004236"/>
    </source>
</evidence>
<evidence type="ECO:0000256" key="6">
    <source>
        <dbReference type="ARBA" id="ARBA00037281"/>
    </source>
</evidence>
<dbReference type="EMBL" id="BLKZ01000002">
    <property type="protein sequence ID" value="GFG93291.1"/>
    <property type="molecule type" value="Genomic_DNA"/>
</dbReference>
<comment type="subcellular location">
    <subcellularLocation>
        <location evidence="1">Cell membrane</location>
    </subcellularLocation>
</comment>
<dbReference type="InterPro" id="IPR029044">
    <property type="entry name" value="Nucleotide-diphossugar_trans"/>
</dbReference>
<protein>
    <recommendedName>
        <fullName evidence="9">4,4'-diaponeurosporenoate glycosyltransferase</fullName>
    </recommendedName>
</protein>
<sequence>MFSAASRVYGQAAVVIPAHHEKADLPACLRAVLTACLCVPTPVTVVVVLDATDDGSTQLAGQYGPDVHFVRVEARNVGAARAAGFRYVRSLPIFGGADCWYATTDADSRVDPDWLVRQLQTDADMYLGLVRVTDWKRHRPEVVDRFEQDYEARIGEDQDTDQDHDHVHGANMGFSSTAYWRLGGFRSLPSGEDVDLVARFEAAGYCVERDTRSSVTTSARVDAPAPDGFADHLRQLDSVGAAGPVEDCA</sequence>
<dbReference type="Pfam" id="PF00535">
    <property type="entry name" value="Glycos_transf_2"/>
    <property type="match status" value="1"/>
</dbReference>
<evidence type="ECO:0000256" key="5">
    <source>
        <dbReference type="ARBA" id="ARBA00023136"/>
    </source>
</evidence>